<evidence type="ECO:0000256" key="2">
    <source>
        <dbReference type="ARBA" id="ARBA00007427"/>
    </source>
</evidence>
<keyword evidence="4" id="KW-0677">Repeat</keyword>
<feature type="domain" description="PHD-type" evidence="16">
    <location>
        <begin position="509"/>
        <end position="566"/>
    </location>
</feature>
<dbReference type="GO" id="GO:0006355">
    <property type="term" value="P:regulation of DNA-templated transcription"/>
    <property type="evidence" value="ECO:0007669"/>
    <property type="project" value="InterPro"/>
</dbReference>
<dbReference type="InterPro" id="IPR045876">
    <property type="entry name" value="PRHA-like_PHD-finger"/>
</dbReference>
<evidence type="ECO:0000313" key="19">
    <source>
        <dbReference type="Proteomes" id="UP001206925"/>
    </source>
</evidence>
<dbReference type="CDD" id="cd00086">
    <property type="entry name" value="homeodomain"/>
    <property type="match status" value="1"/>
</dbReference>
<dbReference type="AlphaFoldDB" id="A0AAD5G167"/>
<dbReference type="GO" id="GO:0000785">
    <property type="term" value="C:chromatin"/>
    <property type="evidence" value="ECO:0007669"/>
    <property type="project" value="InterPro"/>
</dbReference>
<feature type="non-terminal residue" evidence="18">
    <location>
        <position position="1"/>
    </location>
</feature>
<evidence type="ECO:0000256" key="10">
    <source>
        <dbReference type="ARBA" id="ARBA00023163"/>
    </source>
</evidence>
<evidence type="ECO:0000256" key="3">
    <source>
        <dbReference type="ARBA" id="ARBA00022723"/>
    </source>
</evidence>
<evidence type="ECO:0000256" key="6">
    <source>
        <dbReference type="ARBA" id="ARBA00022833"/>
    </source>
</evidence>
<dbReference type="InterPro" id="IPR019787">
    <property type="entry name" value="Znf_PHD-finger"/>
</dbReference>
<dbReference type="Gene3D" id="3.30.40.10">
    <property type="entry name" value="Zinc/RING finger domain, C3HC4 (zinc finger)"/>
    <property type="match status" value="1"/>
</dbReference>
<feature type="compositionally biased region" description="Polar residues" evidence="15">
    <location>
        <begin position="157"/>
        <end position="181"/>
    </location>
</feature>
<dbReference type="PROSITE" id="PS50071">
    <property type="entry name" value="HOMEOBOX_2"/>
    <property type="match status" value="1"/>
</dbReference>
<feature type="region of interest" description="Disordered" evidence="15">
    <location>
        <begin position="347"/>
        <end position="406"/>
    </location>
</feature>
<feature type="compositionally biased region" description="Basic and acidic residues" evidence="15">
    <location>
        <begin position="136"/>
        <end position="148"/>
    </location>
</feature>
<evidence type="ECO:0000256" key="9">
    <source>
        <dbReference type="ARBA" id="ARBA00023155"/>
    </source>
</evidence>
<dbReference type="GO" id="GO:0005634">
    <property type="term" value="C:nucleus"/>
    <property type="evidence" value="ECO:0007669"/>
    <property type="project" value="UniProtKB-SubCell"/>
</dbReference>
<gene>
    <name evidence="18" type="ORF">M8C21_025678</name>
</gene>
<dbReference type="GO" id="GO:0010557">
    <property type="term" value="P:positive regulation of macromolecule biosynthetic process"/>
    <property type="evidence" value="ECO:0007669"/>
    <property type="project" value="UniProtKB-ARBA"/>
</dbReference>
<dbReference type="InterPro" id="IPR017956">
    <property type="entry name" value="AT_hook_DNA-bd_motif"/>
</dbReference>
<dbReference type="Proteomes" id="UP001206925">
    <property type="component" value="Unassembled WGS sequence"/>
</dbReference>
<evidence type="ECO:0000256" key="5">
    <source>
        <dbReference type="ARBA" id="ARBA00022771"/>
    </source>
</evidence>
<dbReference type="Pfam" id="PF00628">
    <property type="entry name" value="PHD"/>
    <property type="match status" value="1"/>
</dbReference>
<keyword evidence="19" id="KW-1185">Reference proteome</keyword>
<evidence type="ECO:0000256" key="1">
    <source>
        <dbReference type="ARBA" id="ARBA00004123"/>
    </source>
</evidence>
<feature type="region of interest" description="Disordered" evidence="15">
    <location>
        <begin position="128"/>
        <end position="300"/>
    </location>
</feature>
<evidence type="ECO:0000256" key="12">
    <source>
        <dbReference type="PROSITE-ProRule" id="PRU00108"/>
    </source>
</evidence>
<reference evidence="18" key="1">
    <citation type="submission" date="2022-06" db="EMBL/GenBank/DDBJ databases">
        <title>Uncovering the hologenomic basis of an extraordinary plant invasion.</title>
        <authorList>
            <person name="Bieker V.C."/>
            <person name="Martin M.D."/>
            <person name="Gilbert T."/>
            <person name="Hodgins K."/>
            <person name="Battlay P."/>
            <person name="Petersen B."/>
            <person name="Wilson J."/>
        </authorList>
    </citation>
    <scope>NUCLEOTIDE SEQUENCE</scope>
    <source>
        <strain evidence="18">AA19_3_7</strain>
        <tissue evidence="18">Leaf</tissue>
    </source>
</reference>
<evidence type="ECO:0000256" key="15">
    <source>
        <dbReference type="SAM" id="MobiDB-lite"/>
    </source>
</evidence>
<dbReference type="InterPro" id="IPR001965">
    <property type="entry name" value="Znf_PHD"/>
</dbReference>
<dbReference type="PROSITE" id="PS01359">
    <property type="entry name" value="ZF_PHD_1"/>
    <property type="match status" value="1"/>
</dbReference>
<feature type="compositionally biased region" description="Basic and acidic residues" evidence="15">
    <location>
        <begin position="778"/>
        <end position="790"/>
    </location>
</feature>
<evidence type="ECO:0000256" key="7">
    <source>
        <dbReference type="ARBA" id="ARBA00023015"/>
    </source>
</evidence>
<dbReference type="PANTHER" id="PTHR12628:SF13">
    <property type="entry name" value="HOMEOBOX PROTEIN HAT3.1"/>
    <property type="match status" value="1"/>
</dbReference>
<comment type="subcellular location">
    <subcellularLocation>
        <location evidence="1 12 14">Nucleus</location>
    </subcellularLocation>
</comment>
<feature type="compositionally biased region" description="Polar residues" evidence="15">
    <location>
        <begin position="218"/>
        <end position="230"/>
    </location>
</feature>
<feature type="compositionally biased region" description="Basic and acidic residues" evidence="15">
    <location>
        <begin position="380"/>
        <end position="392"/>
    </location>
</feature>
<dbReference type="PANTHER" id="PTHR12628">
    <property type="entry name" value="POLYCOMB-LIKE TRANSCRIPTION FACTOR"/>
    <property type="match status" value="1"/>
</dbReference>
<evidence type="ECO:0000313" key="18">
    <source>
        <dbReference type="EMBL" id="KAI7724450.1"/>
    </source>
</evidence>
<dbReference type="GO" id="GO:0045814">
    <property type="term" value="P:negative regulation of gene expression, epigenetic"/>
    <property type="evidence" value="ECO:0007669"/>
    <property type="project" value="TreeGrafter"/>
</dbReference>
<dbReference type="InterPro" id="IPR009057">
    <property type="entry name" value="Homeodomain-like_sf"/>
</dbReference>
<feature type="compositionally biased region" description="Acidic residues" evidence="15">
    <location>
        <begin position="736"/>
        <end position="752"/>
    </location>
</feature>
<feature type="domain" description="Homeobox" evidence="17">
    <location>
        <begin position="789"/>
        <end position="849"/>
    </location>
</feature>
<dbReference type="InterPro" id="IPR019786">
    <property type="entry name" value="Zinc_finger_PHD-type_CS"/>
</dbReference>
<proteinExistence type="inferred from homology"/>
<comment type="similarity">
    <text evidence="2">Belongs to the PHD-associated homeobox family.</text>
</comment>
<dbReference type="CDD" id="cd15504">
    <property type="entry name" value="PHD_PRHA_like"/>
    <property type="match status" value="1"/>
</dbReference>
<feature type="compositionally biased region" description="Basic and acidic residues" evidence="15">
    <location>
        <begin position="714"/>
        <end position="728"/>
    </location>
</feature>
<feature type="compositionally biased region" description="Polar residues" evidence="15">
    <location>
        <begin position="791"/>
        <end position="802"/>
    </location>
</feature>
<evidence type="ECO:0000259" key="17">
    <source>
        <dbReference type="PROSITE" id="PS50071"/>
    </source>
</evidence>
<organism evidence="18 19">
    <name type="scientific">Ambrosia artemisiifolia</name>
    <name type="common">Common ragweed</name>
    <dbReference type="NCBI Taxonomy" id="4212"/>
    <lineage>
        <taxon>Eukaryota</taxon>
        <taxon>Viridiplantae</taxon>
        <taxon>Streptophyta</taxon>
        <taxon>Embryophyta</taxon>
        <taxon>Tracheophyta</taxon>
        <taxon>Spermatophyta</taxon>
        <taxon>Magnoliopsida</taxon>
        <taxon>eudicotyledons</taxon>
        <taxon>Gunneridae</taxon>
        <taxon>Pentapetalae</taxon>
        <taxon>asterids</taxon>
        <taxon>campanulids</taxon>
        <taxon>Asterales</taxon>
        <taxon>Asteraceae</taxon>
        <taxon>Asteroideae</taxon>
        <taxon>Heliantheae alliance</taxon>
        <taxon>Heliantheae</taxon>
        <taxon>Ambrosia</taxon>
    </lineage>
</organism>
<protein>
    <recommendedName>
        <fullName evidence="20">Pathogenesis-related homeodomain protein</fullName>
    </recommendedName>
</protein>
<keyword evidence="8 12" id="KW-0238">DNA-binding</keyword>
<accession>A0AAD5G167</accession>
<keyword evidence="5 13" id="KW-0863">Zinc-finger</keyword>
<name>A0AAD5G167_AMBAR</name>
<dbReference type="SUPFAM" id="SSF46689">
    <property type="entry name" value="Homeodomain-like"/>
    <property type="match status" value="1"/>
</dbReference>
<dbReference type="FunFam" id="3.30.40.10:FF:000270">
    <property type="entry name" value="pathogenesis-related homeodomain protein-like"/>
    <property type="match status" value="1"/>
</dbReference>
<feature type="region of interest" description="Disordered" evidence="15">
    <location>
        <begin position="594"/>
        <end position="802"/>
    </location>
</feature>
<dbReference type="Pfam" id="PF00046">
    <property type="entry name" value="Homeodomain"/>
    <property type="match status" value="1"/>
</dbReference>
<keyword evidence="6" id="KW-0862">Zinc</keyword>
<dbReference type="InterPro" id="IPR000116">
    <property type="entry name" value="HMGA"/>
</dbReference>
<dbReference type="EMBL" id="JAMZMK010012218">
    <property type="protein sequence ID" value="KAI7724450.1"/>
    <property type="molecule type" value="Genomic_DNA"/>
</dbReference>
<dbReference type="PRINTS" id="PR00929">
    <property type="entry name" value="ATHOOK"/>
</dbReference>
<dbReference type="InterPro" id="IPR013083">
    <property type="entry name" value="Znf_RING/FYVE/PHD"/>
</dbReference>
<evidence type="ECO:0000256" key="11">
    <source>
        <dbReference type="ARBA" id="ARBA00023242"/>
    </source>
</evidence>
<dbReference type="Gene3D" id="1.10.10.60">
    <property type="entry name" value="Homeodomain-like"/>
    <property type="match status" value="1"/>
</dbReference>
<feature type="compositionally biased region" description="Polar residues" evidence="15">
    <location>
        <begin position="865"/>
        <end position="875"/>
    </location>
</feature>
<keyword evidence="11 12" id="KW-0539">Nucleus</keyword>
<dbReference type="SMART" id="SM00249">
    <property type="entry name" value="PHD"/>
    <property type="match status" value="1"/>
</dbReference>
<evidence type="ECO:0000256" key="8">
    <source>
        <dbReference type="ARBA" id="ARBA00023125"/>
    </source>
</evidence>
<keyword evidence="3" id="KW-0479">Metal-binding</keyword>
<feature type="compositionally biased region" description="Polar residues" evidence="15">
    <location>
        <begin position="255"/>
        <end position="289"/>
    </location>
</feature>
<dbReference type="InterPro" id="IPR001356">
    <property type="entry name" value="HD"/>
</dbReference>
<dbReference type="SMART" id="SM00389">
    <property type="entry name" value="HOX"/>
    <property type="match status" value="1"/>
</dbReference>
<evidence type="ECO:0000256" key="4">
    <source>
        <dbReference type="ARBA" id="ARBA00022737"/>
    </source>
</evidence>
<comment type="caution">
    <text evidence="18">The sequence shown here is derived from an EMBL/GenBank/DDBJ whole genome shotgun (WGS) entry which is preliminary data.</text>
</comment>
<evidence type="ECO:0000256" key="13">
    <source>
        <dbReference type="PROSITE-ProRule" id="PRU00146"/>
    </source>
</evidence>
<dbReference type="Pfam" id="PF02178">
    <property type="entry name" value="AT_hook"/>
    <property type="match status" value="3"/>
</dbReference>
<feature type="DNA-binding region" description="Homeobox" evidence="12">
    <location>
        <begin position="791"/>
        <end position="850"/>
    </location>
</feature>
<keyword evidence="10" id="KW-0804">Transcription</keyword>
<dbReference type="PRINTS" id="PR00930">
    <property type="entry name" value="HIGHMOBLTYIY"/>
</dbReference>
<keyword evidence="9 12" id="KW-0371">Homeobox</keyword>
<dbReference type="SMART" id="SM00384">
    <property type="entry name" value="AT_hook"/>
    <property type="match status" value="3"/>
</dbReference>
<evidence type="ECO:0000259" key="16">
    <source>
        <dbReference type="PROSITE" id="PS50016"/>
    </source>
</evidence>
<dbReference type="SUPFAM" id="SSF57903">
    <property type="entry name" value="FYVE/PHD zinc finger"/>
    <property type="match status" value="1"/>
</dbReference>
<dbReference type="GO" id="GO:0008270">
    <property type="term" value="F:zinc ion binding"/>
    <property type="evidence" value="ECO:0007669"/>
    <property type="project" value="UniProtKB-KW"/>
</dbReference>
<evidence type="ECO:0008006" key="20">
    <source>
        <dbReference type="Google" id="ProtNLM"/>
    </source>
</evidence>
<dbReference type="GO" id="GO:0003682">
    <property type="term" value="F:chromatin binding"/>
    <property type="evidence" value="ECO:0007669"/>
    <property type="project" value="TreeGrafter"/>
</dbReference>
<dbReference type="InterPro" id="IPR011011">
    <property type="entry name" value="Znf_FYVE_PHD"/>
</dbReference>
<feature type="region of interest" description="Disordered" evidence="15">
    <location>
        <begin position="854"/>
        <end position="875"/>
    </location>
</feature>
<keyword evidence="7" id="KW-0805">Transcription regulation</keyword>
<sequence>SIASHKIKLFNAYLRPAFHKRSYQVPPHTHTYAKVAKMDPSFLVQWDPQFDTRKRGATLANKTTFFEASASIIFVDTSVWIENNQLKQHFEKKKNRRGSRRRWRERDLGLFLIKVAALLLLSTTGETMSDLNSTNARDEKGVNNHENSESIPEGPSRGSSLHQLNASQENETNEASQTPGQQPRKVETVTDLNSDCACDEKVVSTHENSENLPDGPSRGSNLDQSNATQENEPKELSQIPGKRKRGRPRKIETVSDLNSNCACDGQPSGSSLDQLNTTQENKTNELSQTPGKRKRGRPRKIDYVYDLNSTFACDEIVSNRENSENLPDGPSVGGSSLDQYAAQENVTKELSQIPGQRKRGRPRKNESMITTSPELLLSRSQEKSNDNVHESVDAPPEEPDSKENKRRELNKQMKKDHNNEFTKIKRHLRYLLNRMKYEQNFIEAYAGEGWKGQSLEKLRPEKELERAKSTINRYKLKIRDLFKRIVTSCEEGRIPESLYDSEGLIDCEDIFCAKCRKIEVSFENDIILCDGSCERGFHQFCLDPPLLKEQVPPGDQGWLCPGCDCKADCVSLLNDSLGTTLAIEDSWEKVFPETAASGNKLDDNSGLPSDDSEDDDYNPDGPQIEEDGVDAEESSSDEADASDDDFNPDGVDSDAEPKMKSPGSEFASDSDDLGDIKNEVASADIQEVDMSGDKAESPGSNKENDDIGPITAKRNVERLDYKKLHDETYGNISSDSSDEEFYDSETSSELENTEGAMDTKFSKRQKQSESTPVTKTSKKLDAEGTSDRSGNKSSNRRIGQAATQRLYEAFKENHYPDRAARENLVKELNLTHSQVIKWFGNARWSFNHPEGRTKIVKSLPKPTNRETNANHQTDS</sequence>
<feature type="compositionally biased region" description="Basic and acidic residues" evidence="15">
    <location>
        <begin position="198"/>
        <end position="209"/>
    </location>
</feature>
<evidence type="ECO:0000256" key="14">
    <source>
        <dbReference type="RuleBase" id="RU000682"/>
    </source>
</evidence>
<feature type="compositionally biased region" description="Acidic residues" evidence="15">
    <location>
        <begin position="610"/>
        <end position="654"/>
    </location>
</feature>
<dbReference type="PROSITE" id="PS50016">
    <property type="entry name" value="ZF_PHD_2"/>
    <property type="match status" value="1"/>
</dbReference>
<dbReference type="GO" id="GO:0043565">
    <property type="term" value="F:sequence-specific DNA binding"/>
    <property type="evidence" value="ECO:0007669"/>
    <property type="project" value="UniProtKB-ARBA"/>
</dbReference>